<reference evidence="4" key="1">
    <citation type="submission" date="2019-09" db="EMBL/GenBank/DDBJ databases">
        <authorList>
            <person name="Teo W.F.A."/>
            <person name="Duangmal K."/>
        </authorList>
    </citation>
    <scope>NUCLEOTIDE SEQUENCE [LARGE SCALE GENOMIC DNA]</scope>
    <source>
        <strain evidence="4">K81G1</strain>
    </source>
</reference>
<dbReference type="AlphaFoldDB" id="A0A5N0US81"/>
<dbReference type="Gene3D" id="3.40.50.360">
    <property type="match status" value="1"/>
</dbReference>
<dbReference type="RefSeq" id="WP_144753134.1">
    <property type="nucleotide sequence ID" value="NZ_VMNW02000087.1"/>
</dbReference>
<keyword evidence="5" id="KW-1185">Reference proteome</keyword>
<dbReference type="Proteomes" id="UP000319769">
    <property type="component" value="Unassembled WGS sequence"/>
</dbReference>
<protein>
    <submittedName>
        <fullName evidence="4">NAD(P)H-dependent oxidoreductase</fullName>
    </submittedName>
</protein>
<dbReference type="InterPro" id="IPR003680">
    <property type="entry name" value="Flavodoxin_fold"/>
</dbReference>
<name>A0A5N0US81_9PSEU</name>
<dbReference type="GO" id="GO:0005829">
    <property type="term" value="C:cytosol"/>
    <property type="evidence" value="ECO:0007669"/>
    <property type="project" value="TreeGrafter"/>
</dbReference>
<dbReference type="OrthoDB" id="9798454at2"/>
<dbReference type="GO" id="GO:0003955">
    <property type="term" value="F:NAD(P)H dehydrogenase (quinone) activity"/>
    <property type="evidence" value="ECO:0007669"/>
    <property type="project" value="TreeGrafter"/>
</dbReference>
<evidence type="ECO:0000256" key="2">
    <source>
        <dbReference type="ARBA" id="ARBA00023002"/>
    </source>
</evidence>
<evidence type="ECO:0000313" key="4">
    <source>
        <dbReference type="EMBL" id="KAA9152488.1"/>
    </source>
</evidence>
<keyword evidence="2" id="KW-0560">Oxidoreductase</keyword>
<dbReference type="SUPFAM" id="SSF52218">
    <property type="entry name" value="Flavoproteins"/>
    <property type="match status" value="1"/>
</dbReference>
<accession>A0A5N0US81</accession>
<dbReference type="PANTHER" id="PTHR10204">
    <property type="entry name" value="NAD P H OXIDOREDUCTASE-RELATED"/>
    <property type="match status" value="1"/>
</dbReference>
<dbReference type="Pfam" id="PF02525">
    <property type="entry name" value="Flavodoxin_2"/>
    <property type="match status" value="1"/>
</dbReference>
<comment type="caution">
    <text evidence="4">The sequence shown here is derived from an EMBL/GenBank/DDBJ whole genome shotgun (WGS) entry which is preliminary data.</text>
</comment>
<dbReference type="InterPro" id="IPR029039">
    <property type="entry name" value="Flavoprotein-like_sf"/>
</dbReference>
<sequence length="254" mass="28124">MKVLWIFAHPEQRSLNASLRDEGLRALTEQGHEYRLSDLYAMNWNPVVSREDYALDPDERLKVAGASATALTEGRLSPDILAEQEKLIWADAVVLQFPLWWYGMPAILKGWFDRVFTKGFGYGITDSGGKVLRYGEGTLAGKRALAVLTVGGRESAFGPRGVNGDIQHTLFPLQHGTFWYAGLAPLPPLVFYSADRMGEAEYSTAAKELRRRIETLGTTEPVPFRTQNGGDYDEDLVLKPELAAGRTGPDVHLG</sequence>
<proteinExistence type="inferred from homology"/>
<dbReference type="EMBL" id="VMNW02000087">
    <property type="protein sequence ID" value="KAA9152488.1"/>
    <property type="molecule type" value="Genomic_DNA"/>
</dbReference>
<gene>
    <name evidence="4" type="ORF">FPZ12_036840</name>
</gene>
<evidence type="ECO:0000313" key="5">
    <source>
        <dbReference type="Proteomes" id="UP000319769"/>
    </source>
</evidence>
<evidence type="ECO:0000256" key="1">
    <source>
        <dbReference type="ARBA" id="ARBA00006252"/>
    </source>
</evidence>
<evidence type="ECO:0000259" key="3">
    <source>
        <dbReference type="Pfam" id="PF02525"/>
    </source>
</evidence>
<dbReference type="PANTHER" id="PTHR10204:SF34">
    <property type="entry name" value="NAD(P)H DEHYDROGENASE [QUINONE] 1 ISOFORM 1"/>
    <property type="match status" value="1"/>
</dbReference>
<dbReference type="InterPro" id="IPR051545">
    <property type="entry name" value="NAD(P)H_dehydrogenase_qn"/>
</dbReference>
<feature type="domain" description="Flavodoxin-like fold" evidence="3">
    <location>
        <begin position="1"/>
        <end position="211"/>
    </location>
</feature>
<organism evidence="4 5">
    <name type="scientific">Amycolatopsis acidicola</name>
    <dbReference type="NCBI Taxonomy" id="2596893"/>
    <lineage>
        <taxon>Bacteria</taxon>
        <taxon>Bacillati</taxon>
        <taxon>Actinomycetota</taxon>
        <taxon>Actinomycetes</taxon>
        <taxon>Pseudonocardiales</taxon>
        <taxon>Pseudonocardiaceae</taxon>
        <taxon>Amycolatopsis</taxon>
    </lineage>
</organism>
<comment type="similarity">
    <text evidence="1">Belongs to the NAD(P)H dehydrogenase (quinone) family.</text>
</comment>